<evidence type="ECO:0000256" key="1">
    <source>
        <dbReference type="SAM" id="MobiDB-lite"/>
    </source>
</evidence>
<accession>A0AB38YJ19</accession>
<dbReference type="AlphaFoldDB" id="A0AB38YJ19"/>
<dbReference type="EMBL" id="CP101717">
    <property type="protein sequence ID" value="WLD59404.1"/>
    <property type="molecule type" value="Genomic_DNA"/>
</dbReference>
<reference evidence="2" key="1">
    <citation type="submission" date="2022-07" db="EMBL/GenBank/DDBJ databases">
        <title>Complete genome sequence of Salinispirillum sp. LH10-3-1 capable of multiple carbohydrate inversion isolated from a soda lake.</title>
        <authorList>
            <person name="Liu J."/>
            <person name="Zhai Y."/>
            <person name="Zhang H."/>
            <person name="Yang H."/>
            <person name="Qu J."/>
            <person name="Li J."/>
        </authorList>
    </citation>
    <scope>NUCLEOTIDE SEQUENCE</scope>
    <source>
        <strain evidence="2">LH 10-3-1</strain>
    </source>
</reference>
<name>A0AB38YJ19_9GAMM</name>
<organism evidence="2">
    <name type="scientific">Salinispirillum sp. LH 10-3-1</name>
    <dbReference type="NCBI Taxonomy" id="2952525"/>
    <lineage>
        <taxon>Bacteria</taxon>
        <taxon>Pseudomonadati</taxon>
        <taxon>Pseudomonadota</taxon>
        <taxon>Gammaproteobacteria</taxon>
        <taxon>Oceanospirillales</taxon>
        <taxon>Saccharospirillaceae</taxon>
        <taxon>Salinispirillum</taxon>
    </lineage>
</organism>
<protein>
    <submittedName>
        <fullName evidence="2">Uncharacterized protein</fullName>
    </submittedName>
</protein>
<feature type="region of interest" description="Disordered" evidence="1">
    <location>
        <begin position="398"/>
        <end position="427"/>
    </location>
</feature>
<feature type="compositionally biased region" description="Low complexity" evidence="1">
    <location>
        <begin position="405"/>
        <end position="414"/>
    </location>
</feature>
<sequence length="440" mass="49844">MIACLATAIAQPAWSADLLESPYRWQKWLTPERISWEDCQHLTITHSSFSGVPDIVKSAEQTRASACSSLQGISLSFHSDLTNPTPNWQMGEHRFLHTATPETFFEINTEDSVAWVRPQVTISHDETLAVVHAGAERVGLIVGIGAKQATDQELQWELPADLHPPGRLSLNYQRPTQNRFAVGGYAGPVKVLYSGTGDTGDASYTQWRAVGRFMKQSGLYVEYTRQETPQAGRIFTAQSDGPWEGVGQSEHWKLGTNVDVGNWQLTSTFEYEQQTAEFTDIRLVLRENSLRPRLYANARLDTERHRFQIDALSPWGWYSSQGVHRIIAAGDAEEAWITLGINGKQRHERYRLDNAEAWLWDTELGYRFQRRHWLVDVAYQQLVPLHIAYRLTQTDDEGNETVIGSSNDDATSESSSDKKRGPSFERPPLGSFVIRLSYRF</sequence>
<gene>
    <name evidence="2" type="ORF">NFC81_06400</name>
</gene>
<dbReference type="RefSeq" id="WP_304996696.1">
    <property type="nucleotide sequence ID" value="NZ_CP101717.1"/>
</dbReference>
<evidence type="ECO:0000313" key="2">
    <source>
        <dbReference type="EMBL" id="WLD59404.1"/>
    </source>
</evidence>
<proteinExistence type="predicted"/>